<sequence>MTSTTASQMMKTVSITIALTCLILSTDINAASINRNKIIQHEQCLSVCKTNFLNCGTNLQEQFECMQKRNKCFDVCDGNDDDAKRDVITTGEEESESELDLLRTLYQIKRQLMAQEEW</sequence>
<protein>
    <recommendedName>
        <fullName evidence="4">Cnidarian restricted protein</fullName>
    </recommendedName>
</protein>
<feature type="signal peptide" evidence="1">
    <location>
        <begin position="1"/>
        <end position="30"/>
    </location>
</feature>
<feature type="chain" id="PRO_5033913390" description="Cnidarian restricted protein" evidence="1">
    <location>
        <begin position="31"/>
        <end position="118"/>
    </location>
</feature>
<dbReference type="EnsemblMetazoa" id="CLYHEMT014131.2">
    <property type="protein sequence ID" value="CLYHEMP014131.2"/>
    <property type="gene ID" value="CLYHEMG014131"/>
</dbReference>
<organism evidence="2 3">
    <name type="scientific">Clytia hemisphaerica</name>
    <dbReference type="NCBI Taxonomy" id="252671"/>
    <lineage>
        <taxon>Eukaryota</taxon>
        <taxon>Metazoa</taxon>
        <taxon>Cnidaria</taxon>
        <taxon>Hydrozoa</taxon>
        <taxon>Hydroidolina</taxon>
        <taxon>Leptothecata</taxon>
        <taxon>Obeliida</taxon>
        <taxon>Clytiidae</taxon>
        <taxon>Clytia</taxon>
    </lineage>
</organism>
<name>A0A7M5WWZ7_9CNID</name>
<dbReference type="EnsemblMetazoa" id="CLYHEMT014131.1">
    <property type="protein sequence ID" value="CLYHEMP014131.1"/>
    <property type="gene ID" value="CLYHEMG014131"/>
</dbReference>
<evidence type="ECO:0000313" key="3">
    <source>
        <dbReference type="Proteomes" id="UP000594262"/>
    </source>
</evidence>
<dbReference type="Proteomes" id="UP000594262">
    <property type="component" value="Unplaced"/>
</dbReference>
<evidence type="ECO:0000313" key="2">
    <source>
        <dbReference type="EnsemblMetazoa" id="CLYHEMP014131.2"/>
    </source>
</evidence>
<evidence type="ECO:0008006" key="4">
    <source>
        <dbReference type="Google" id="ProtNLM"/>
    </source>
</evidence>
<keyword evidence="1" id="KW-0732">Signal</keyword>
<keyword evidence="3" id="KW-1185">Reference proteome</keyword>
<accession>A0A7M5WWZ7</accession>
<proteinExistence type="predicted"/>
<reference evidence="2" key="1">
    <citation type="submission" date="2021-01" db="UniProtKB">
        <authorList>
            <consortium name="EnsemblMetazoa"/>
        </authorList>
    </citation>
    <scope>IDENTIFICATION</scope>
</reference>
<dbReference type="AlphaFoldDB" id="A0A7M5WWZ7"/>
<evidence type="ECO:0000256" key="1">
    <source>
        <dbReference type="SAM" id="SignalP"/>
    </source>
</evidence>